<dbReference type="EC" id="4.3.2.7" evidence="1"/>
<gene>
    <name evidence="3" type="ORF">C6570_16020</name>
</gene>
<keyword evidence="2" id="KW-0456">Lyase</keyword>
<dbReference type="Pfam" id="PF04752">
    <property type="entry name" value="ChaC"/>
    <property type="match status" value="1"/>
</dbReference>
<dbReference type="RefSeq" id="WP_106704105.1">
    <property type="nucleotide sequence ID" value="NZ_CP027666.1"/>
</dbReference>
<dbReference type="InterPro" id="IPR006840">
    <property type="entry name" value="ChaC"/>
</dbReference>
<evidence type="ECO:0000256" key="1">
    <source>
        <dbReference type="ARBA" id="ARBA00012344"/>
    </source>
</evidence>
<dbReference type="SUPFAM" id="SSF110857">
    <property type="entry name" value="Gamma-glutamyl cyclotransferase-like"/>
    <property type="match status" value="1"/>
</dbReference>
<dbReference type="PANTHER" id="PTHR12192:SF2">
    <property type="entry name" value="GLUTATHIONE-SPECIFIC GAMMA-GLUTAMYLCYCLOTRANSFERASE 2"/>
    <property type="match status" value="1"/>
</dbReference>
<evidence type="ECO:0000256" key="2">
    <source>
        <dbReference type="ARBA" id="ARBA00023239"/>
    </source>
</evidence>
<dbReference type="Proteomes" id="UP000239709">
    <property type="component" value="Chromosome"/>
</dbReference>
<evidence type="ECO:0000313" key="3">
    <source>
        <dbReference type="EMBL" id="AVO35559.1"/>
    </source>
</evidence>
<dbReference type="KEGG" id="otk:C6570_16020"/>
<reference evidence="3 4" key="1">
    <citation type="submission" date="2018-03" db="EMBL/GenBank/DDBJ databases">
        <title>Genome sequencing of Ottowia sp.</title>
        <authorList>
            <person name="Kim S.-J."/>
            <person name="Heo J."/>
            <person name="Kwon S.-W."/>
        </authorList>
    </citation>
    <scope>NUCLEOTIDE SEQUENCE [LARGE SCALE GENOMIC DNA]</scope>
    <source>
        <strain evidence="3 4">KADR8-3</strain>
    </source>
</reference>
<dbReference type="Gene3D" id="3.10.490.10">
    <property type="entry name" value="Gamma-glutamyl cyclotransferase-like"/>
    <property type="match status" value="1"/>
</dbReference>
<sequence>MPLGDTQAYAPFAHLRHPGRDPVRMLADARAQWHAQRGQQADLWVFGYASLIWRPDFDFSERHATLVHGWHRALAMWSRVNRGTPELPGLVFALLPGGSCQGMVFRIPRAQAEAVFDSLWAREMPSGVYDPRWLPCATPHGTVPALAFTLSRRSPSHTGELTAEQYRHIFRHARGRYGSTLDYARQTHDSLQAHGLHDRRLGALLRHAEDEPGASPSVPG</sequence>
<keyword evidence="4" id="KW-1185">Reference proteome</keyword>
<name>A0A2S0MI61_9BURK</name>
<dbReference type="GO" id="GO:0061928">
    <property type="term" value="F:glutathione specific gamma-glutamylcyclotransferase activity"/>
    <property type="evidence" value="ECO:0007669"/>
    <property type="project" value="UniProtKB-EC"/>
</dbReference>
<dbReference type="CDD" id="cd06661">
    <property type="entry name" value="GGCT_like"/>
    <property type="match status" value="1"/>
</dbReference>
<dbReference type="GO" id="GO:0006751">
    <property type="term" value="P:glutathione catabolic process"/>
    <property type="evidence" value="ECO:0007669"/>
    <property type="project" value="InterPro"/>
</dbReference>
<keyword evidence="3" id="KW-0808">Transferase</keyword>
<dbReference type="InterPro" id="IPR013024">
    <property type="entry name" value="GGCT-like"/>
</dbReference>
<dbReference type="EMBL" id="CP027666">
    <property type="protein sequence ID" value="AVO35559.1"/>
    <property type="molecule type" value="Genomic_DNA"/>
</dbReference>
<dbReference type="InterPro" id="IPR036568">
    <property type="entry name" value="GGCT-like_sf"/>
</dbReference>
<dbReference type="AlphaFoldDB" id="A0A2S0MI61"/>
<protein>
    <recommendedName>
        <fullName evidence="1">glutathione-specific gamma-glutamylcyclotransferase</fullName>
        <ecNumber evidence="1">4.3.2.7</ecNumber>
    </recommendedName>
</protein>
<dbReference type="GO" id="GO:0005737">
    <property type="term" value="C:cytoplasm"/>
    <property type="evidence" value="ECO:0007669"/>
    <property type="project" value="TreeGrafter"/>
</dbReference>
<dbReference type="OrthoDB" id="9795692at2"/>
<dbReference type="PANTHER" id="PTHR12192">
    <property type="entry name" value="CATION TRANSPORT PROTEIN CHAC-RELATED"/>
    <property type="match status" value="1"/>
</dbReference>
<dbReference type="GO" id="GO:0016740">
    <property type="term" value="F:transferase activity"/>
    <property type="evidence" value="ECO:0007669"/>
    <property type="project" value="UniProtKB-KW"/>
</dbReference>
<organism evidence="3 4">
    <name type="scientific">Ottowia oryzae</name>
    <dbReference type="NCBI Taxonomy" id="2109914"/>
    <lineage>
        <taxon>Bacteria</taxon>
        <taxon>Pseudomonadati</taxon>
        <taxon>Pseudomonadota</taxon>
        <taxon>Betaproteobacteria</taxon>
        <taxon>Burkholderiales</taxon>
        <taxon>Comamonadaceae</taxon>
        <taxon>Ottowia</taxon>
    </lineage>
</organism>
<proteinExistence type="predicted"/>
<evidence type="ECO:0000313" key="4">
    <source>
        <dbReference type="Proteomes" id="UP000239709"/>
    </source>
</evidence>
<accession>A0A2S0MI61</accession>